<dbReference type="EMBL" id="QUTA01005945">
    <property type="protein sequence ID" value="RHY13378.1"/>
    <property type="molecule type" value="Genomic_DNA"/>
</dbReference>
<reference evidence="13 14" key="2">
    <citation type="submission" date="2018-08" db="EMBL/GenBank/DDBJ databases">
        <title>Aphanomyces genome sequencing and annotation.</title>
        <authorList>
            <person name="Minardi D."/>
            <person name="Oidtmann B."/>
            <person name="Van Der Giezen M."/>
            <person name="Studholme D.J."/>
        </authorList>
    </citation>
    <scope>NUCLEOTIDE SEQUENCE [LARGE SCALE GENOMIC DNA]</scope>
    <source>
        <strain evidence="10 15">197901</strain>
        <strain evidence="7 17">D2</strain>
        <strain evidence="11 20">FDL457</strain>
        <strain evidence="5 13">Kv</strain>
        <strain evidence="9 14">SA</strain>
        <strain evidence="8 18">Si</strain>
        <strain evidence="6 16">Yx</strain>
    </source>
</reference>
<dbReference type="Proteomes" id="UP000265427">
    <property type="component" value="Unassembled WGS sequence"/>
</dbReference>
<dbReference type="NCBIfam" id="TIGR01022">
    <property type="entry name" value="rpmJ_bact"/>
    <property type="match status" value="1"/>
</dbReference>
<evidence type="ECO:0000313" key="17">
    <source>
        <dbReference type="Proteomes" id="UP000266643"/>
    </source>
</evidence>
<proteinExistence type="inferred from homology"/>
<organism evidence="9 14">
    <name type="scientific">Aphanomyces astaci</name>
    <name type="common">Crayfish plague agent</name>
    <dbReference type="NCBI Taxonomy" id="112090"/>
    <lineage>
        <taxon>Eukaryota</taxon>
        <taxon>Sar</taxon>
        <taxon>Stramenopiles</taxon>
        <taxon>Oomycota</taxon>
        <taxon>Saprolegniomycetes</taxon>
        <taxon>Saprolegniales</taxon>
        <taxon>Verrucalvaceae</taxon>
        <taxon>Aphanomyces</taxon>
    </lineage>
</organism>
<dbReference type="EMBL" id="QUTB01009198">
    <property type="protein sequence ID" value="RHY41193.1"/>
    <property type="molecule type" value="Genomic_DNA"/>
</dbReference>
<dbReference type="PROSITE" id="PS00828">
    <property type="entry name" value="RIBOSOMAL_L36"/>
    <property type="match status" value="1"/>
</dbReference>
<evidence type="ECO:0000256" key="4">
    <source>
        <dbReference type="RuleBase" id="RU000570"/>
    </source>
</evidence>
<evidence type="ECO:0000313" key="5">
    <source>
        <dbReference type="EMBL" id="RHY07921.1"/>
    </source>
</evidence>
<dbReference type="Proteomes" id="UP000283543">
    <property type="component" value="Unassembled WGS sequence"/>
</dbReference>
<evidence type="ECO:0000313" key="18">
    <source>
        <dbReference type="Proteomes" id="UP000283543"/>
    </source>
</evidence>
<evidence type="ECO:0000256" key="2">
    <source>
        <dbReference type="ARBA" id="ARBA00022980"/>
    </source>
</evidence>
<dbReference type="Proteomes" id="UP000266196">
    <property type="component" value="Unassembled WGS sequence"/>
</dbReference>
<dbReference type="InterPro" id="IPR000473">
    <property type="entry name" value="Ribosomal_bL36"/>
</dbReference>
<evidence type="ECO:0000313" key="9">
    <source>
        <dbReference type="EMBL" id="RHY52373.1"/>
    </source>
</evidence>
<protein>
    <recommendedName>
        <fullName evidence="4">Ribosomal protein</fullName>
    </recommendedName>
</protein>
<reference evidence="12 19" key="1">
    <citation type="submission" date="2018-07" db="EMBL/GenBank/DDBJ databases">
        <title>Annotation of Aphanomyces astaci genome assembly.</title>
        <authorList>
            <person name="Studholme D.J."/>
        </authorList>
    </citation>
    <scope>NUCLEOTIDE SEQUENCE [LARGE SCALE GENOMIC DNA]</scope>
    <source>
        <strain evidence="12">Pc</strain>
    </source>
</reference>
<keyword evidence="2 4" id="KW-0689">Ribosomal protein</keyword>
<dbReference type="EMBL" id="QUSZ01005865">
    <property type="protein sequence ID" value="RHY07921.1"/>
    <property type="molecule type" value="Genomic_DNA"/>
</dbReference>
<dbReference type="GO" id="GO:0005840">
    <property type="term" value="C:ribosome"/>
    <property type="evidence" value="ECO:0007669"/>
    <property type="project" value="UniProtKB-KW"/>
</dbReference>
<dbReference type="EMBL" id="QUTD01011434">
    <property type="protein sequence ID" value="RHY39944.1"/>
    <property type="molecule type" value="Genomic_DNA"/>
</dbReference>
<evidence type="ECO:0000313" key="15">
    <source>
        <dbReference type="Proteomes" id="UP000266196"/>
    </source>
</evidence>
<dbReference type="EMBL" id="MZMZ02002150">
    <property type="protein sequence ID" value="RQM27118.1"/>
    <property type="molecule type" value="Genomic_DNA"/>
</dbReference>
<evidence type="ECO:0000313" key="16">
    <source>
        <dbReference type="Proteomes" id="UP000266239"/>
    </source>
</evidence>
<gene>
    <name evidence="12" type="ORF">B5M09_006574</name>
    <name evidence="6" type="ORF">DYB25_005534</name>
    <name evidence="11" type="ORF">DYB26_003809</name>
    <name evidence="7" type="ORF">DYB30_005496</name>
    <name evidence="10" type="ORF">DYB31_005375</name>
    <name evidence="8" type="ORF">DYB34_009064</name>
    <name evidence="5" type="ORF">DYB36_004999</name>
    <name evidence="9" type="ORF">DYB38_002644</name>
</gene>
<keyword evidence="3 4" id="KW-0687">Ribonucleoprotein</keyword>
<dbReference type="EMBL" id="QUTE01021776">
    <property type="protein sequence ID" value="RHY83195.1"/>
    <property type="molecule type" value="Genomic_DNA"/>
</dbReference>
<dbReference type="GO" id="GO:1990904">
    <property type="term" value="C:ribonucleoprotein complex"/>
    <property type="evidence" value="ECO:0007669"/>
    <property type="project" value="UniProtKB-KW"/>
</dbReference>
<dbReference type="Proteomes" id="UP000286510">
    <property type="component" value="Unassembled WGS sequence"/>
</dbReference>
<dbReference type="PANTHER" id="PTHR18804:SF16">
    <property type="entry name" value="RIBOSOMAL PROTEIN"/>
    <property type="match status" value="1"/>
</dbReference>
<evidence type="ECO:0000313" key="6">
    <source>
        <dbReference type="EMBL" id="RHY13378.1"/>
    </source>
</evidence>
<dbReference type="EMBL" id="QUTF01012843">
    <property type="protein sequence ID" value="RHZ21149.1"/>
    <property type="molecule type" value="Genomic_DNA"/>
</dbReference>
<keyword evidence="19" id="KW-1185">Reference proteome</keyword>
<dbReference type="PANTHER" id="PTHR18804">
    <property type="entry name" value="RIBOSOMAL PROTEIN"/>
    <property type="match status" value="1"/>
</dbReference>
<dbReference type="HAMAP" id="MF_00251">
    <property type="entry name" value="Ribosomal_bL36"/>
    <property type="match status" value="1"/>
</dbReference>
<name>A0A397CZC7_APHAT</name>
<dbReference type="Proteomes" id="UP000284702">
    <property type="component" value="Unassembled WGS sequence"/>
</dbReference>
<dbReference type="InterPro" id="IPR052010">
    <property type="entry name" value="Ribosomal_LSU_bL36"/>
</dbReference>
<dbReference type="Pfam" id="PF00444">
    <property type="entry name" value="Ribosomal_L36"/>
    <property type="match status" value="1"/>
</dbReference>
<accession>A0A397CZC7</accession>
<evidence type="ECO:0000313" key="20">
    <source>
        <dbReference type="Proteomes" id="UP000286510"/>
    </source>
</evidence>
<dbReference type="AlphaFoldDB" id="A0A397CZC7"/>
<dbReference type="EMBL" id="QUTC01006385">
    <property type="protein sequence ID" value="RHY52373.1"/>
    <property type="molecule type" value="Genomic_DNA"/>
</dbReference>
<evidence type="ECO:0000313" key="14">
    <source>
        <dbReference type="Proteomes" id="UP000265716"/>
    </source>
</evidence>
<dbReference type="Proteomes" id="UP000266643">
    <property type="component" value="Unassembled WGS sequence"/>
</dbReference>
<evidence type="ECO:0000313" key="10">
    <source>
        <dbReference type="EMBL" id="RHY83195.1"/>
    </source>
</evidence>
<evidence type="ECO:0000313" key="7">
    <source>
        <dbReference type="EMBL" id="RHY39944.1"/>
    </source>
</evidence>
<evidence type="ECO:0000313" key="11">
    <source>
        <dbReference type="EMBL" id="RHZ21149.1"/>
    </source>
</evidence>
<sequence length="89" mass="9892">MKVRSSVKKMCDSCKTVRRRGKVYVICDKSPKHKQRQGFHTIATSVVDTASMPAVASPNASFRATMLHAQYPGLASFQSFREAVAKPLY</sequence>
<evidence type="ECO:0000313" key="13">
    <source>
        <dbReference type="Proteomes" id="UP000265427"/>
    </source>
</evidence>
<evidence type="ECO:0000256" key="1">
    <source>
        <dbReference type="ARBA" id="ARBA00007645"/>
    </source>
</evidence>
<dbReference type="Proteomes" id="UP000266239">
    <property type="component" value="Unassembled WGS sequence"/>
</dbReference>
<dbReference type="InterPro" id="IPR035977">
    <property type="entry name" value="Ribosomal_bL36_sp"/>
</dbReference>
<dbReference type="Proteomes" id="UP000265716">
    <property type="component" value="Unassembled WGS sequence"/>
</dbReference>
<comment type="similarity">
    <text evidence="1 4">Belongs to the bacterial ribosomal protein bL36 family.</text>
</comment>
<comment type="caution">
    <text evidence="9">The sequence shown here is derived from an EMBL/GenBank/DDBJ whole genome shotgun (WGS) entry which is preliminary data.</text>
</comment>
<evidence type="ECO:0000256" key="3">
    <source>
        <dbReference type="ARBA" id="ARBA00023274"/>
    </source>
</evidence>
<evidence type="ECO:0000313" key="8">
    <source>
        <dbReference type="EMBL" id="RHY41193.1"/>
    </source>
</evidence>
<dbReference type="GO" id="GO:0006412">
    <property type="term" value="P:translation"/>
    <property type="evidence" value="ECO:0007669"/>
    <property type="project" value="InterPro"/>
</dbReference>
<evidence type="ECO:0000313" key="12">
    <source>
        <dbReference type="EMBL" id="RQM27118.1"/>
    </source>
</evidence>
<dbReference type="GO" id="GO:0003735">
    <property type="term" value="F:structural constituent of ribosome"/>
    <property type="evidence" value="ECO:0007669"/>
    <property type="project" value="InterPro"/>
</dbReference>
<evidence type="ECO:0000313" key="19">
    <source>
        <dbReference type="Proteomes" id="UP000284702"/>
    </source>
</evidence>
<dbReference type="SUPFAM" id="SSF57840">
    <property type="entry name" value="Ribosomal protein L36"/>
    <property type="match status" value="1"/>
</dbReference>